<keyword evidence="7 8" id="KW-0472">Membrane</keyword>
<keyword evidence="8" id="KW-0997">Cell inner membrane</keyword>
<dbReference type="GeneID" id="33940721"/>
<feature type="transmembrane region" description="Helical" evidence="8">
    <location>
        <begin position="222"/>
        <end position="246"/>
    </location>
</feature>
<proteinExistence type="inferred from homology"/>
<dbReference type="SUPFAM" id="SSF103473">
    <property type="entry name" value="MFS general substrate transporter"/>
    <property type="match status" value="1"/>
</dbReference>
<evidence type="ECO:0000256" key="3">
    <source>
        <dbReference type="ARBA" id="ARBA00022448"/>
    </source>
</evidence>
<name>A0A076LME5_9GAMM</name>
<organism evidence="10 11">
    <name type="scientific">Edwardsiella anguillarum ET080813</name>
    <dbReference type="NCBI Taxonomy" id="667120"/>
    <lineage>
        <taxon>Bacteria</taxon>
        <taxon>Pseudomonadati</taxon>
        <taxon>Pseudomonadota</taxon>
        <taxon>Gammaproteobacteria</taxon>
        <taxon>Enterobacterales</taxon>
        <taxon>Hafniaceae</taxon>
        <taxon>Edwardsiella</taxon>
    </lineage>
</organism>
<dbReference type="InterPro" id="IPR036259">
    <property type="entry name" value="MFS_trans_sf"/>
</dbReference>
<keyword evidence="4" id="KW-1003">Cell membrane</keyword>
<dbReference type="CDD" id="cd17320">
    <property type="entry name" value="MFS_MdfA_MDR_like"/>
    <property type="match status" value="1"/>
</dbReference>
<reference evidence="10 11" key="1">
    <citation type="journal article" date="2012" name="PLoS ONE">
        <title>Edwardsiella comparative phylogenomics reveal the new intra/inter-species taxonomic relationships, virulence evolution and niche adaptation mechanisms.</title>
        <authorList>
            <person name="Yang M."/>
            <person name="Lv Y."/>
            <person name="Xiao J."/>
            <person name="Wu H."/>
            <person name="Zheng H."/>
            <person name="Liu Q."/>
            <person name="Zhang Y."/>
            <person name="Wang Q."/>
        </authorList>
    </citation>
    <scope>NUCLEOTIDE SEQUENCE [LARGE SCALE GENOMIC DNA]</scope>
    <source>
        <strain evidence="11">080813</strain>
    </source>
</reference>
<dbReference type="PROSITE" id="PS50850">
    <property type="entry name" value="MFS"/>
    <property type="match status" value="1"/>
</dbReference>
<feature type="transmembrane region" description="Helical" evidence="8">
    <location>
        <begin position="48"/>
        <end position="67"/>
    </location>
</feature>
<keyword evidence="6 8" id="KW-1133">Transmembrane helix</keyword>
<keyword evidence="3 8" id="KW-0813">Transport</keyword>
<evidence type="ECO:0000256" key="4">
    <source>
        <dbReference type="ARBA" id="ARBA00022475"/>
    </source>
</evidence>
<evidence type="ECO:0000256" key="1">
    <source>
        <dbReference type="ARBA" id="ARBA00004651"/>
    </source>
</evidence>
<feature type="transmembrane region" description="Helical" evidence="8">
    <location>
        <begin position="371"/>
        <end position="387"/>
    </location>
</feature>
<gene>
    <name evidence="10" type="ORF">ETEE_3256</name>
</gene>
<evidence type="ECO:0000256" key="6">
    <source>
        <dbReference type="ARBA" id="ARBA00022989"/>
    </source>
</evidence>
<evidence type="ECO:0000256" key="8">
    <source>
        <dbReference type="RuleBase" id="RU365088"/>
    </source>
</evidence>
<dbReference type="GO" id="GO:0005886">
    <property type="term" value="C:plasma membrane"/>
    <property type="evidence" value="ECO:0007669"/>
    <property type="project" value="UniProtKB-SubCell"/>
</dbReference>
<feature type="transmembrane region" description="Helical" evidence="8">
    <location>
        <begin position="346"/>
        <end position="365"/>
    </location>
</feature>
<dbReference type="KEGG" id="ete:ETEE_3256"/>
<dbReference type="AlphaFoldDB" id="A0A076LME5"/>
<evidence type="ECO:0000256" key="5">
    <source>
        <dbReference type="ARBA" id="ARBA00022692"/>
    </source>
</evidence>
<dbReference type="Gene3D" id="1.20.1720.10">
    <property type="entry name" value="Multidrug resistance protein D"/>
    <property type="match status" value="1"/>
</dbReference>
<dbReference type="InterPro" id="IPR004812">
    <property type="entry name" value="Efflux_drug-R_Bcr/CmlA"/>
</dbReference>
<dbReference type="Proteomes" id="UP000028681">
    <property type="component" value="Chromosome"/>
</dbReference>
<feature type="transmembrane region" description="Helical" evidence="8">
    <location>
        <begin position="165"/>
        <end position="187"/>
    </location>
</feature>
<feature type="transmembrane region" description="Helical" evidence="8">
    <location>
        <begin position="252"/>
        <end position="272"/>
    </location>
</feature>
<dbReference type="GO" id="GO:0042910">
    <property type="term" value="F:xenobiotic transmembrane transporter activity"/>
    <property type="evidence" value="ECO:0007669"/>
    <property type="project" value="InterPro"/>
</dbReference>
<dbReference type="GO" id="GO:0015385">
    <property type="term" value="F:sodium:proton antiporter activity"/>
    <property type="evidence" value="ECO:0007669"/>
    <property type="project" value="TreeGrafter"/>
</dbReference>
<feature type="transmembrane region" description="Helical" evidence="8">
    <location>
        <begin position="79"/>
        <end position="98"/>
    </location>
</feature>
<dbReference type="InterPro" id="IPR011701">
    <property type="entry name" value="MFS"/>
</dbReference>
<feature type="transmembrane region" description="Helical" evidence="8">
    <location>
        <begin position="309"/>
        <end position="334"/>
    </location>
</feature>
<comment type="subcellular location">
    <subcellularLocation>
        <location evidence="8">Cell inner membrane</location>
        <topology evidence="8">Multi-pass membrane protein</topology>
    </subcellularLocation>
    <subcellularLocation>
        <location evidence="1">Cell membrane</location>
        <topology evidence="1">Multi-pass membrane protein</topology>
    </subcellularLocation>
</comment>
<dbReference type="NCBIfam" id="TIGR00710">
    <property type="entry name" value="efflux_Bcr_CflA"/>
    <property type="match status" value="1"/>
</dbReference>
<dbReference type="RefSeq" id="WP_081854063.1">
    <property type="nucleotide sequence ID" value="NZ_CP006664.1"/>
</dbReference>
<feature type="domain" description="Major facilitator superfamily (MFS) profile" evidence="9">
    <location>
        <begin position="1"/>
        <end position="396"/>
    </location>
</feature>
<dbReference type="PANTHER" id="PTHR23502">
    <property type="entry name" value="MAJOR FACILITATOR SUPERFAMILY"/>
    <property type="match status" value="1"/>
</dbReference>
<comment type="similarity">
    <text evidence="2 8">Belongs to the major facilitator superfamily. Bcr/CmlA family.</text>
</comment>
<dbReference type="PANTHER" id="PTHR23502:SF132">
    <property type="entry name" value="POLYAMINE TRANSPORTER 2-RELATED"/>
    <property type="match status" value="1"/>
</dbReference>
<evidence type="ECO:0000313" key="11">
    <source>
        <dbReference type="Proteomes" id="UP000028681"/>
    </source>
</evidence>
<protein>
    <recommendedName>
        <fullName evidence="8">Bcr/CflA family efflux transporter</fullName>
    </recommendedName>
</protein>
<dbReference type="EMBL" id="CP006664">
    <property type="protein sequence ID" value="AIJ09680.1"/>
    <property type="molecule type" value="Genomic_DNA"/>
</dbReference>
<dbReference type="InterPro" id="IPR020846">
    <property type="entry name" value="MFS_dom"/>
</dbReference>
<dbReference type="GO" id="GO:1990961">
    <property type="term" value="P:xenobiotic detoxification by transmembrane export across the plasma membrane"/>
    <property type="evidence" value="ECO:0007669"/>
    <property type="project" value="InterPro"/>
</dbReference>
<sequence length="411" mass="44463">MSSAFVQRPPRWLIPLLGSLVAFGPLSIDMYLPALPAMAQRLQATTGQMQLTLSAFFLGLCIGMLLYGPLSDRLGRRRLLLSGLLLFACASLLCTQVSNVWQLVALRVLQAFGSGAALVMARAIARDVYRAQVLPRVLSLMTLVTMAAPLVAPLLGSALLTRFDWQAIFGLLTLCGCLSGLLVWRLLPETLPTSASSTSGGLWVAFYHYGQLLRDGRAMATIGTLSFSFAGMFAFISASPFVYIRYFQLSPHAYGLLFAGNVLGMILLLLLNVRLLRHYSLARLLSWQSGAQVIFGLLLLASYRQGVALIAPLVMLYISLVNAIGANSLSQLLLPRAEQAGSATALAVSCQFALGAGASLLLSALQDDTPFTMTLLMALCAALSWLSQRLAVQRVLRHPYCLLPGERNHEK</sequence>
<evidence type="ECO:0000256" key="7">
    <source>
        <dbReference type="ARBA" id="ARBA00023136"/>
    </source>
</evidence>
<evidence type="ECO:0000256" key="2">
    <source>
        <dbReference type="ARBA" id="ARBA00006236"/>
    </source>
</evidence>
<feature type="transmembrane region" description="Helical" evidence="8">
    <location>
        <begin position="12"/>
        <end position="28"/>
    </location>
</feature>
<evidence type="ECO:0000259" key="9">
    <source>
        <dbReference type="PROSITE" id="PS50850"/>
    </source>
</evidence>
<dbReference type="HOGENOM" id="CLU_001265_47_1_6"/>
<evidence type="ECO:0000313" key="10">
    <source>
        <dbReference type="EMBL" id="AIJ09680.1"/>
    </source>
</evidence>
<dbReference type="Pfam" id="PF07690">
    <property type="entry name" value="MFS_1"/>
    <property type="match status" value="1"/>
</dbReference>
<feature type="transmembrane region" description="Helical" evidence="8">
    <location>
        <begin position="137"/>
        <end position="159"/>
    </location>
</feature>
<keyword evidence="5 8" id="KW-0812">Transmembrane</keyword>
<feature type="transmembrane region" description="Helical" evidence="8">
    <location>
        <begin position="104"/>
        <end position="125"/>
    </location>
</feature>
<feature type="transmembrane region" description="Helical" evidence="8">
    <location>
        <begin position="284"/>
        <end position="303"/>
    </location>
</feature>
<accession>A0A076LME5</accession>